<evidence type="ECO:0000259" key="6">
    <source>
        <dbReference type="PROSITE" id="PS51444"/>
    </source>
</evidence>
<feature type="compositionally biased region" description="Low complexity" evidence="3">
    <location>
        <begin position="105"/>
        <end position="114"/>
    </location>
</feature>
<reference evidence="7" key="1">
    <citation type="submission" date="2023-04" db="EMBL/GenBank/DDBJ databases">
        <authorList>
            <person name="Vijverberg K."/>
            <person name="Xiong W."/>
            <person name="Schranz E."/>
        </authorList>
    </citation>
    <scope>NUCLEOTIDE SEQUENCE</scope>
</reference>
<feature type="compositionally biased region" description="Low complexity" evidence="3">
    <location>
        <begin position="320"/>
        <end position="356"/>
    </location>
</feature>
<keyword evidence="4" id="KW-0812">Transmembrane</keyword>
<comment type="similarity">
    <text evidence="1">Belongs to the formin-like family. Class-I subfamily.</text>
</comment>
<sequence>MDPLANPTMRMHNFFFLLVLTSTCATATTVVSSLNRRTLHEPFFPQDPPILPPVQPPSAQPPSSPPSLNVPFLSTPTPTTTPTNDQPFFPSFPSPPPPPPPPQPSASSSASFPANISSLNLPTSPKPKRVSSKLIPIAITLAIAAVVVLFIVAFLRIKKRRYHDDSQSLSDEKPQRSYTNSVFSAAANNVASGGGNSSYNRIPKLNRPSQSSSEFLYLGTLVNSHGGVDATGTSGRHNRGEEDSSLQKVGSPELRPLPPLSGSGGGRSQTIMQNGCYETSEVESKDEEFDEFYSPRASDGGGSGARRAFTVAAATGNYQSRRSIGSVSSSSYSSSSSGSPARSISLSISPPVSLSPRNARLKSPDLVAIQTAPPPSRPPPPPPLPPHPLIIPSPDVGLSKNSLESSPRLSNSSNDQSSPLARIPPPPQPPTKHRETLIPTTPPPATRLNPPVLIKPARHVPISSHQPAISPTEMLSINQENLETNEKTPKPKLKPLHWDKVRASSDHEMVWDHLKSSSFKLNEEMIETLFIVKPPNANSNEKSTIKRQILSSTISHENQVLDPKKSQNIAISLRALSVTTEEVCDALLEGNADTLGTELLESLMKMAPTKDEEQKLQEHQDDSPLKLGPAEKFLKAVLDVPFAFRRVGAMLFVSNFDSEVEYLKQSFQTLEVACEELKNSRMFLKLLEAVLKTGNRMNIGTNRGDAQAFKLDTLLKLIDVKGADGKTTLLHFVVQEIVRTEGARFSNTTANHDDNQIQKLGLQIVSSLSSGLSNVKKAAGMDSEVLNGDVVRLTNGIANVMDVVRLIEAGGSNNKTFSNAMKKFLKMAQEEVIKIHAQEAVSLSVVKEITEYFHGNSVKFEAQPFRIFMVVRDFLTVLDRVCKEVGCINMESTQKVAVLVKNRGPVFDGFHGKRQYSSSDDESSSSL</sequence>
<dbReference type="GO" id="GO:0045010">
    <property type="term" value="P:actin nucleation"/>
    <property type="evidence" value="ECO:0007669"/>
    <property type="project" value="InterPro"/>
</dbReference>
<feature type="compositionally biased region" description="Pro residues" evidence="3">
    <location>
        <begin position="372"/>
        <end position="391"/>
    </location>
</feature>
<feature type="region of interest" description="Disordered" evidence="3">
    <location>
        <begin position="227"/>
        <end position="304"/>
    </location>
</feature>
<evidence type="ECO:0000313" key="7">
    <source>
        <dbReference type="EMBL" id="CAI9300906.1"/>
    </source>
</evidence>
<feature type="compositionally biased region" description="Acidic residues" evidence="3">
    <location>
        <begin position="280"/>
        <end position="291"/>
    </location>
</feature>
<dbReference type="InterPro" id="IPR042201">
    <property type="entry name" value="FH2_Formin_sf"/>
</dbReference>
<dbReference type="AlphaFoldDB" id="A0AA35ZY10"/>
<feature type="chain" id="PRO_5041272659" description="Formin-like protein" evidence="5">
    <location>
        <begin position="28"/>
        <end position="927"/>
    </location>
</feature>
<feature type="region of interest" description="Disordered" evidence="3">
    <location>
        <begin position="43"/>
        <end position="128"/>
    </location>
</feature>
<feature type="transmembrane region" description="Helical" evidence="4">
    <location>
        <begin position="134"/>
        <end position="155"/>
    </location>
</feature>
<dbReference type="Pfam" id="PF02181">
    <property type="entry name" value="FH2"/>
    <property type="match status" value="1"/>
</dbReference>
<feature type="compositionally biased region" description="Pro residues" evidence="3">
    <location>
        <begin position="45"/>
        <end position="65"/>
    </location>
</feature>
<organism evidence="7 8">
    <name type="scientific">Lactuca saligna</name>
    <name type="common">Willowleaf lettuce</name>
    <dbReference type="NCBI Taxonomy" id="75948"/>
    <lineage>
        <taxon>Eukaryota</taxon>
        <taxon>Viridiplantae</taxon>
        <taxon>Streptophyta</taxon>
        <taxon>Embryophyta</taxon>
        <taxon>Tracheophyta</taxon>
        <taxon>Spermatophyta</taxon>
        <taxon>Magnoliopsida</taxon>
        <taxon>eudicotyledons</taxon>
        <taxon>Gunneridae</taxon>
        <taxon>Pentapetalae</taxon>
        <taxon>asterids</taxon>
        <taxon>campanulids</taxon>
        <taxon>Asterales</taxon>
        <taxon>Asteraceae</taxon>
        <taxon>Cichorioideae</taxon>
        <taxon>Cichorieae</taxon>
        <taxon>Lactucinae</taxon>
        <taxon>Lactuca</taxon>
    </lineage>
</organism>
<evidence type="ECO:0000313" key="8">
    <source>
        <dbReference type="Proteomes" id="UP001177003"/>
    </source>
</evidence>
<keyword evidence="4" id="KW-1133">Transmembrane helix</keyword>
<feature type="compositionally biased region" description="Pro residues" evidence="3">
    <location>
        <begin position="90"/>
        <end position="104"/>
    </location>
</feature>
<evidence type="ECO:0000256" key="3">
    <source>
        <dbReference type="SAM" id="MobiDB-lite"/>
    </source>
</evidence>
<feature type="compositionally biased region" description="Low complexity" evidence="3">
    <location>
        <begin position="401"/>
        <end position="420"/>
    </location>
</feature>
<dbReference type="InterPro" id="IPR027643">
    <property type="entry name" value="Formin-like_plant"/>
</dbReference>
<evidence type="ECO:0000256" key="5">
    <source>
        <dbReference type="SAM" id="SignalP"/>
    </source>
</evidence>
<evidence type="ECO:0000256" key="4">
    <source>
        <dbReference type="SAM" id="Phobius"/>
    </source>
</evidence>
<feature type="signal peptide" evidence="5">
    <location>
        <begin position="1"/>
        <end position="27"/>
    </location>
</feature>
<protein>
    <recommendedName>
        <fullName evidence="2">Formin-like protein</fullName>
    </recommendedName>
</protein>
<dbReference type="PROSITE" id="PS51444">
    <property type="entry name" value="FH2"/>
    <property type="match status" value="1"/>
</dbReference>
<accession>A0AA35ZY10</accession>
<dbReference type="Gene3D" id="1.20.58.2220">
    <property type="entry name" value="Formin, FH2 domain"/>
    <property type="match status" value="1"/>
</dbReference>
<feature type="domain" description="FH2" evidence="6">
    <location>
        <begin position="483"/>
        <end position="904"/>
    </location>
</feature>
<keyword evidence="5" id="KW-0732">Signal</keyword>
<evidence type="ECO:0000256" key="2">
    <source>
        <dbReference type="RuleBase" id="RU361260"/>
    </source>
</evidence>
<evidence type="ECO:0000256" key="1">
    <source>
        <dbReference type="ARBA" id="ARBA00025793"/>
    </source>
</evidence>
<keyword evidence="4" id="KW-0472">Membrane</keyword>
<gene>
    <name evidence="7" type="ORF">LSALG_LOCUS39507</name>
</gene>
<dbReference type="Proteomes" id="UP001177003">
    <property type="component" value="Chromosome 9"/>
</dbReference>
<dbReference type="SMART" id="SM00498">
    <property type="entry name" value="FH2"/>
    <property type="match status" value="1"/>
</dbReference>
<feature type="region of interest" description="Disordered" evidence="3">
    <location>
        <begin position="320"/>
        <end position="451"/>
    </location>
</feature>
<dbReference type="PANTHER" id="PTHR23213:SF276">
    <property type="entry name" value="FORMIN-LIKE PROTEIN 1"/>
    <property type="match status" value="1"/>
</dbReference>
<proteinExistence type="inferred from homology"/>
<dbReference type="EMBL" id="OX465085">
    <property type="protein sequence ID" value="CAI9300906.1"/>
    <property type="molecule type" value="Genomic_DNA"/>
</dbReference>
<keyword evidence="8" id="KW-1185">Reference proteome</keyword>
<dbReference type="PANTHER" id="PTHR23213">
    <property type="entry name" value="FORMIN-RELATED"/>
    <property type="match status" value="1"/>
</dbReference>
<feature type="compositionally biased region" description="Low complexity" evidence="3">
    <location>
        <begin position="75"/>
        <end position="89"/>
    </location>
</feature>
<name>A0AA35ZY10_LACSI</name>
<dbReference type="InterPro" id="IPR015425">
    <property type="entry name" value="FH2_Formin"/>
</dbReference>
<dbReference type="SUPFAM" id="SSF101447">
    <property type="entry name" value="Formin homology 2 domain (FH2 domain)"/>
    <property type="match status" value="1"/>
</dbReference>
<dbReference type="GO" id="GO:0051015">
    <property type="term" value="F:actin filament binding"/>
    <property type="evidence" value="ECO:0007669"/>
    <property type="project" value="InterPro"/>
</dbReference>